<evidence type="ECO:0000313" key="1">
    <source>
        <dbReference type="EMBL" id="RSL52837.1"/>
    </source>
</evidence>
<organism evidence="1 2">
    <name type="scientific">Fusarium duplospermum</name>
    <dbReference type="NCBI Taxonomy" id="1325734"/>
    <lineage>
        <taxon>Eukaryota</taxon>
        <taxon>Fungi</taxon>
        <taxon>Dikarya</taxon>
        <taxon>Ascomycota</taxon>
        <taxon>Pezizomycotina</taxon>
        <taxon>Sordariomycetes</taxon>
        <taxon>Hypocreomycetidae</taxon>
        <taxon>Hypocreales</taxon>
        <taxon>Nectriaceae</taxon>
        <taxon>Fusarium</taxon>
        <taxon>Fusarium solani species complex</taxon>
    </lineage>
</organism>
<dbReference type="EMBL" id="NKCI01000130">
    <property type="protein sequence ID" value="RSL52837.1"/>
    <property type="molecule type" value="Genomic_DNA"/>
</dbReference>
<reference evidence="1 2" key="1">
    <citation type="submission" date="2017-06" db="EMBL/GenBank/DDBJ databases">
        <title>Comparative genomic analysis of Ambrosia Fusariam Clade fungi.</title>
        <authorList>
            <person name="Stajich J.E."/>
            <person name="Carrillo J."/>
            <person name="Kijimoto T."/>
            <person name="Eskalen A."/>
            <person name="O'Donnell K."/>
            <person name="Kasson M."/>
        </authorList>
    </citation>
    <scope>NUCLEOTIDE SEQUENCE [LARGE SCALE GENOMIC DNA]</scope>
    <source>
        <strain evidence="1 2">NRRL62584</strain>
    </source>
</reference>
<proteinExistence type="predicted"/>
<accession>A0A428PIJ3</accession>
<name>A0A428PIJ3_9HYPO</name>
<evidence type="ECO:0000313" key="2">
    <source>
        <dbReference type="Proteomes" id="UP000288168"/>
    </source>
</evidence>
<keyword evidence="2" id="KW-1185">Reference proteome</keyword>
<dbReference type="Proteomes" id="UP000288168">
    <property type="component" value="Unassembled WGS sequence"/>
</dbReference>
<dbReference type="AlphaFoldDB" id="A0A428PIJ3"/>
<comment type="caution">
    <text evidence="1">The sequence shown here is derived from an EMBL/GenBank/DDBJ whole genome shotgun (WGS) entry which is preliminary data.</text>
</comment>
<protein>
    <submittedName>
        <fullName evidence="1">Uncharacterized protein</fullName>
    </submittedName>
</protein>
<sequence>MRAKKLLDETGTRTQEDCSIRNLRLLRRTTTTYLPTLQDEWCISKLLLMRLYNRPLRVLQDSIVAGTSITGTLNSTCLTHMYSHDRSEQLNNRTINISPH</sequence>
<gene>
    <name evidence="1" type="ORF">CEP54_010715</name>
</gene>